<proteinExistence type="predicted"/>
<sequence length="179" mass="21262">MFFLCKYINICHCCRKYYLNINVSNRFHSNIFRGNMEFLNWDTEDVANWVESIGFSKYKDCFTENFINGKKLIHVNCNNLPKLGVTDFRDILAISAYVRELLGITETPWNNSIADPRRDTMALFLEVKSRTGRWTNSLTYQQFLYYLEDPDAEPEDDENKDENEDDFDDDENENEENQQ</sequence>
<dbReference type="PROSITE" id="PS50105">
    <property type="entry name" value="SAM_DOMAIN"/>
    <property type="match status" value="1"/>
</dbReference>
<name>A0A3B5QGA3_XIPMA</name>
<dbReference type="SMART" id="SM00454">
    <property type="entry name" value="SAM"/>
    <property type="match status" value="1"/>
</dbReference>
<dbReference type="Ensembl" id="ENSXMAT00000029489.1">
    <property type="protein sequence ID" value="ENSXMAP00000029260.1"/>
    <property type="gene ID" value="ENSXMAG00000023703.1"/>
</dbReference>
<dbReference type="Pfam" id="PF00536">
    <property type="entry name" value="SAM_1"/>
    <property type="match status" value="1"/>
</dbReference>
<dbReference type="Proteomes" id="UP000002852">
    <property type="component" value="Unassembled WGS sequence"/>
</dbReference>
<dbReference type="InParanoid" id="A0A3B5QGA3"/>
<evidence type="ECO:0000313" key="3">
    <source>
        <dbReference type="Ensembl" id="ENSXMAP00000029260.1"/>
    </source>
</evidence>
<keyword evidence="4" id="KW-1185">Reference proteome</keyword>
<dbReference type="InterPro" id="IPR013761">
    <property type="entry name" value="SAM/pointed_sf"/>
</dbReference>
<dbReference type="Gene3D" id="1.10.150.50">
    <property type="entry name" value="Transcription Factor, Ets-1"/>
    <property type="match status" value="1"/>
</dbReference>
<dbReference type="PANTHER" id="PTHR46829:SF1">
    <property type="entry name" value="STERILE ALPHA MOTIF DOMAIN-CONTAINING PROTEIN 15"/>
    <property type="match status" value="1"/>
</dbReference>
<feature type="region of interest" description="Disordered" evidence="1">
    <location>
        <begin position="149"/>
        <end position="179"/>
    </location>
</feature>
<evidence type="ECO:0000256" key="1">
    <source>
        <dbReference type="SAM" id="MobiDB-lite"/>
    </source>
</evidence>
<dbReference type="InterPro" id="IPR001660">
    <property type="entry name" value="SAM"/>
</dbReference>
<reference evidence="3" key="4">
    <citation type="submission" date="2025-09" db="UniProtKB">
        <authorList>
            <consortium name="Ensembl"/>
        </authorList>
    </citation>
    <scope>IDENTIFICATION</scope>
    <source>
        <strain evidence="3">JP 163 A</strain>
    </source>
</reference>
<dbReference type="PANTHER" id="PTHR46829">
    <property type="entry name" value="STERILE ALPHA MOTIF DOMAIN-CONTAINING PROTEIN 15"/>
    <property type="match status" value="1"/>
</dbReference>
<protein>
    <submittedName>
        <fullName evidence="3">Sterile alpha motif domain containing 15</fullName>
    </submittedName>
</protein>
<reference evidence="3" key="3">
    <citation type="submission" date="2025-08" db="UniProtKB">
        <authorList>
            <consortium name="Ensembl"/>
        </authorList>
    </citation>
    <scope>IDENTIFICATION</scope>
    <source>
        <strain evidence="3">JP 163 A</strain>
    </source>
</reference>
<evidence type="ECO:0000259" key="2">
    <source>
        <dbReference type="PROSITE" id="PS50105"/>
    </source>
</evidence>
<dbReference type="RefSeq" id="XP_005805678.2">
    <property type="nucleotide sequence ID" value="XM_005805621.2"/>
</dbReference>
<evidence type="ECO:0000313" key="4">
    <source>
        <dbReference type="Proteomes" id="UP000002852"/>
    </source>
</evidence>
<dbReference type="GeneID" id="102222276"/>
<dbReference type="GeneTree" id="ENSGT00630000089942"/>
<reference evidence="4" key="2">
    <citation type="journal article" date="2013" name="Nat. Genet.">
        <title>The genome of the platyfish, Xiphophorus maculatus, provides insights into evolutionary adaptation and several complex traits.</title>
        <authorList>
            <person name="Schartl M."/>
            <person name="Walter R.B."/>
            <person name="Shen Y."/>
            <person name="Garcia T."/>
            <person name="Catchen J."/>
            <person name="Amores A."/>
            <person name="Braasch I."/>
            <person name="Chalopin D."/>
            <person name="Volff J.N."/>
            <person name="Lesch K.P."/>
            <person name="Bisazza A."/>
            <person name="Minx P."/>
            <person name="Hillier L."/>
            <person name="Wilson R.K."/>
            <person name="Fuerstenberg S."/>
            <person name="Boore J."/>
            <person name="Searle S."/>
            <person name="Postlethwait J.H."/>
            <person name="Warren W.C."/>
        </authorList>
    </citation>
    <scope>NUCLEOTIDE SEQUENCE [LARGE SCALE GENOMIC DNA]</scope>
    <source>
        <strain evidence="4">JP 163 A</strain>
    </source>
</reference>
<dbReference type="OrthoDB" id="6133291at2759"/>
<dbReference type="CTD" id="161394"/>
<accession>A0A3B5QGA3</accession>
<feature type="domain" description="SAM" evidence="2">
    <location>
        <begin position="41"/>
        <end position="104"/>
    </location>
</feature>
<dbReference type="KEGG" id="xma:102222276"/>
<organism evidence="3 4">
    <name type="scientific">Xiphophorus maculatus</name>
    <name type="common">Southern platyfish</name>
    <name type="synonym">Platypoecilus maculatus</name>
    <dbReference type="NCBI Taxonomy" id="8083"/>
    <lineage>
        <taxon>Eukaryota</taxon>
        <taxon>Metazoa</taxon>
        <taxon>Chordata</taxon>
        <taxon>Craniata</taxon>
        <taxon>Vertebrata</taxon>
        <taxon>Euteleostomi</taxon>
        <taxon>Actinopterygii</taxon>
        <taxon>Neopterygii</taxon>
        <taxon>Teleostei</taxon>
        <taxon>Neoteleostei</taxon>
        <taxon>Acanthomorphata</taxon>
        <taxon>Ovalentaria</taxon>
        <taxon>Atherinomorphae</taxon>
        <taxon>Cyprinodontiformes</taxon>
        <taxon>Poeciliidae</taxon>
        <taxon>Poeciliinae</taxon>
        <taxon>Xiphophorus</taxon>
    </lineage>
</organism>
<dbReference type="AlphaFoldDB" id="A0A3B5QGA3"/>
<reference evidence="4" key="1">
    <citation type="submission" date="2012-01" db="EMBL/GenBank/DDBJ databases">
        <authorList>
            <person name="Walter R."/>
            <person name="Schartl M."/>
            <person name="Warren W."/>
        </authorList>
    </citation>
    <scope>NUCLEOTIDE SEQUENCE [LARGE SCALE GENOMIC DNA]</scope>
    <source>
        <strain evidence="4">JP 163 A</strain>
    </source>
</reference>
<dbReference type="SUPFAM" id="SSF47769">
    <property type="entry name" value="SAM/Pointed domain"/>
    <property type="match status" value="1"/>
</dbReference>